<dbReference type="InterPro" id="IPR016181">
    <property type="entry name" value="Acyl_CoA_acyltransferase"/>
</dbReference>
<dbReference type="SUPFAM" id="SSF55729">
    <property type="entry name" value="Acyl-CoA N-acyltransferases (Nat)"/>
    <property type="match status" value="1"/>
</dbReference>
<dbReference type="Gene3D" id="3.40.630.30">
    <property type="match status" value="1"/>
</dbReference>
<evidence type="ECO:0000313" key="3">
    <source>
        <dbReference type="Proteomes" id="UP000218598"/>
    </source>
</evidence>
<dbReference type="Proteomes" id="UP000218598">
    <property type="component" value="Unassembled WGS sequence"/>
</dbReference>
<dbReference type="EMBL" id="NRGR01000015">
    <property type="protein sequence ID" value="PCC39373.1"/>
    <property type="molecule type" value="Genomic_DNA"/>
</dbReference>
<dbReference type="OrthoDB" id="9797178at2"/>
<dbReference type="GO" id="GO:0016747">
    <property type="term" value="F:acyltransferase activity, transferring groups other than amino-acyl groups"/>
    <property type="evidence" value="ECO:0007669"/>
    <property type="project" value="InterPro"/>
</dbReference>
<feature type="domain" description="N-acetyltransferase" evidence="1">
    <location>
        <begin position="4"/>
        <end position="157"/>
    </location>
</feature>
<accession>A0A2A3YJ90</accession>
<dbReference type="Pfam" id="PF00583">
    <property type="entry name" value="Acetyltransf_1"/>
    <property type="match status" value="1"/>
</dbReference>
<dbReference type="InterPro" id="IPR000182">
    <property type="entry name" value="GNAT_dom"/>
</dbReference>
<dbReference type="AlphaFoldDB" id="A0A2A3YJ90"/>
<keyword evidence="2" id="KW-0808">Transferase</keyword>
<reference evidence="2 3" key="1">
    <citation type="journal article" date="2017" name="Elife">
        <title>Extensive horizontal gene transfer in cheese-associated bacteria.</title>
        <authorList>
            <person name="Bonham K.S."/>
            <person name="Wolfe B.E."/>
            <person name="Dutton R.J."/>
        </authorList>
    </citation>
    <scope>NUCLEOTIDE SEQUENCE [LARGE SCALE GENOMIC DNA]</scope>
    <source>
        <strain evidence="2 3">341_9</strain>
    </source>
</reference>
<dbReference type="PROSITE" id="PS51186">
    <property type="entry name" value="GNAT"/>
    <property type="match status" value="1"/>
</dbReference>
<dbReference type="RefSeq" id="WP_096197048.1">
    <property type="nucleotide sequence ID" value="NZ_NRGR01000015.1"/>
</dbReference>
<evidence type="ECO:0000313" key="2">
    <source>
        <dbReference type="EMBL" id="PCC39373.1"/>
    </source>
</evidence>
<protein>
    <submittedName>
        <fullName evidence="2">GNAT family N-acetyltransferase</fullName>
    </submittedName>
</protein>
<keyword evidence="3" id="KW-1185">Reference proteome</keyword>
<name>A0A2A3YJ90_9MICO</name>
<gene>
    <name evidence="2" type="ORF">CIK66_08905</name>
</gene>
<comment type="caution">
    <text evidence="2">The sequence shown here is derived from an EMBL/GenBank/DDBJ whole genome shotgun (WGS) entry which is preliminary data.</text>
</comment>
<organism evidence="2 3">
    <name type="scientific">Brachybacterium alimentarium</name>
    <dbReference type="NCBI Taxonomy" id="47845"/>
    <lineage>
        <taxon>Bacteria</taxon>
        <taxon>Bacillati</taxon>
        <taxon>Actinomycetota</taxon>
        <taxon>Actinomycetes</taxon>
        <taxon>Micrococcales</taxon>
        <taxon>Dermabacteraceae</taxon>
        <taxon>Brachybacterium</taxon>
    </lineage>
</organism>
<proteinExistence type="predicted"/>
<sequence>MTPWATRPELPRDAPALHALIAEAFPTAEEADLVDALRADASAWIEGLSTVATDENGRLVAHALRTRATVGGEPVLALAPCATLPDVQGRGAGSAVIRAGLEAARGQGENAVVVLGHPDFYPRFGFEPASLAGITSPFDAPDDAFLAVALDSARPVPRGEISYPEAFGI</sequence>
<dbReference type="CDD" id="cd04301">
    <property type="entry name" value="NAT_SF"/>
    <property type="match status" value="1"/>
</dbReference>
<evidence type="ECO:0000259" key="1">
    <source>
        <dbReference type="PROSITE" id="PS51186"/>
    </source>
</evidence>